<feature type="chain" id="PRO_5022869770" evidence="1">
    <location>
        <begin position="24"/>
        <end position="203"/>
    </location>
</feature>
<dbReference type="Proteomes" id="UP000321947">
    <property type="component" value="Unassembled WGS sequence"/>
</dbReference>
<keyword evidence="1" id="KW-0732">Signal</keyword>
<evidence type="ECO:0000313" key="4">
    <source>
        <dbReference type="Proteomes" id="UP000321947"/>
    </source>
</evidence>
<dbReference type="InterPro" id="IPR056924">
    <property type="entry name" value="SH3_Tf2-1"/>
</dbReference>
<feature type="signal peptide" evidence="1">
    <location>
        <begin position="1"/>
        <end position="23"/>
    </location>
</feature>
<accession>A0A5D3E341</accession>
<evidence type="ECO:0000256" key="1">
    <source>
        <dbReference type="SAM" id="SignalP"/>
    </source>
</evidence>
<evidence type="ECO:0000259" key="2">
    <source>
        <dbReference type="Pfam" id="PF24626"/>
    </source>
</evidence>
<feature type="domain" description="Tf2-1-like SH3-like" evidence="2">
    <location>
        <begin position="21"/>
        <end position="74"/>
    </location>
</feature>
<evidence type="ECO:0000313" key="3">
    <source>
        <dbReference type="EMBL" id="TYK29725.1"/>
    </source>
</evidence>
<reference evidence="3 4" key="1">
    <citation type="submission" date="2019-08" db="EMBL/GenBank/DDBJ databases">
        <title>Draft genome sequences of two oriental melons (Cucumis melo L. var makuwa).</title>
        <authorList>
            <person name="Kwon S.-Y."/>
        </authorList>
    </citation>
    <scope>NUCLEOTIDE SEQUENCE [LARGE SCALE GENOMIC DNA]</scope>
    <source>
        <strain evidence="4">cv. Chang Bougi</strain>
        <tissue evidence="3">Leaf</tissue>
    </source>
</reference>
<gene>
    <name evidence="3" type="ORF">E5676_scaffold3607G00380</name>
</gene>
<proteinExistence type="predicted"/>
<protein>
    <submittedName>
        <fullName evidence="3">Ty3-gypsy retrotransposon protein</fullName>
    </submittedName>
</protein>
<dbReference type="AlphaFoldDB" id="A0A5D3E341"/>
<comment type="caution">
    <text evidence="3">The sequence shown here is derived from an EMBL/GenBank/DDBJ whole genome shotgun (WGS) entry which is preliminary data.</text>
</comment>
<dbReference type="EMBL" id="SSTD01001489">
    <property type="protein sequence ID" value="TYK29725.1"/>
    <property type="molecule type" value="Genomic_DNA"/>
</dbReference>
<dbReference type="Pfam" id="PF24626">
    <property type="entry name" value="SH3_Tf2-1"/>
    <property type="match status" value="1"/>
</dbReference>
<organism evidence="3 4">
    <name type="scientific">Cucumis melo var. makuwa</name>
    <name type="common">Oriental melon</name>
    <dbReference type="NCBI Taxonomy" id="1194695"/>
    <lineage>
        <taxon>Eukaryota</taxon>
        <taxon>Viridiplantae</taxon>
        <taxon>Streptophyta</taxon>
        <taxon>Embryophyta</taxon>
        <taxon>Tracheophyta</taxon>
        <taxon>Spermatophyta</taxon>
        <taxon>Magnoliopsida</taxon>
        <taxon>eudicotyledons</taxon>
        <taxon>Gunneridae</taxon>
        <taxon>Pentapetalae</taxon>
        <taxon>rosids</taxon>
        <taxon>fabids</taxon>
        <taxon>Cucurbitales</taxon>
        <taxon>Cucurbitaceae</taxon>
        <taxon>Benincaseae</taxon>
        <taxon>Cucumis</taxon>
    </lineage>
</organism>
<sequence length="203" mass="22647">MCTVKMWSSTWGLGVLKITVVQTTAVAKKRCEKLSSEYFGPYMVLGRVGEVAYLLACQKPLKYTRFSTCSQLKKAVGDHQVQTDISLLNDQMELDQPTHEATWGSYAMLTNQYPNFHLEDKMSLLHGVTGSLALCWYLQLVIIFPKRSNHALGDCLRPYNLQTLFFSNSISNLVVDCVAVQIIHCGGNPGVTATLIPAAVFWH</sequence>
<name>A0A5D3E341_CUCMM</name>